<dbReference type="PANTHER" id="PTHR31301">
    <property type="entry name" value="LOB DOMAIN-CONTAINING PROTEIN 4-RELATED"/>
    <property type="match status" value="1"/>
</dbReference>
<feature type="domain" description="LOB" evidence="2">
    <location>
        <begin position="2"/>
        <end position="103"/>
    </location>
</feature>
<name>R0FR77_9BRAS</name>
<dbReference type="EMBL" id="KB870809">
    <property type="protein sequence ID" value="EOA25067.1"/>
    <property type="molecule type" value="Genomic_DNA"/>
</dbReference>
<dbReference type="InterPro" id="IPR004883">
    <property type="entry name" value="LOB"/>
</dbReference>
<keyword evidence="4" id="KW-1185">Reference proteome</keyword>
<dbReference type="STRING" id="81985.R0FR77"/>
<evidence type="ECO:0000256" key="1">
    <source>
        <dbReference type="ARBA" id="ARBA00005474"/>
    </source>
</evidence>
<accession>R0FR77</accession>
<protein>
    <recommendedName>
        <fullName evidence="2">LOB domain-containing protein</fullName>
    </recommendedName>
</protein>
<evidence type="ECO:0000313" key="3">
    <source>
        <dbReference type="EMBL" id="EOA25067.1"/>
    </source>
</evidence>
<evidence type="ECO:0000259" key="2">
    <source>
        <dbReference type="PROSITE" id="PS50891"/>
    </source>
</evidence>
<dbReference type="AlphaFoldDB" id="R0FR77"/>
<organism evidence="3 4">
    <name type="scientific">Capsella rubella</name>
    <dbReference type="NCBI Taxonomy" id="81985"/>
    <lineage>
        <taxon>Eukaryota</taxon>
        <taxon>Viridiplantae</taxon>
        <taxon>Streptophyta</taxon>
        <taxon>Embryophyta</taxon>
        <taxon>Tracheophyta</taxon>
        <taxon>Spermatophyta</taxon>
        <taxon>Magnoliopsida</taxon>
        <taxon>eudicotyledons</taxon>
        <taxon>Gunneridae</taxon>
        <taxon>Pentapetalae</taxon>
        <taxon>rosids</taxon>
        <taxon>malvids</taxon>
        <taxon>Brassicales</taxon>
        <taxon>Brassicaceae</taxon>
        <taxon>Camelineae</taxon>
        <taxon>Capsella</taxon>
    </lineage>
</organism>
<evidence type="ECO:0000313" key="4">
    <source>
        <dbReference type="Proteomes" id="UP000029121"/>
    </source>
</evidence>
<dbReference type="Pfam" id="PF03195">
    <property type="entry name" value="LOB"/>
    <property type="match status" value="1"/>
</dbReference>
<comment type="similarity">
    <text evidence="1">Belongs to the LOB domain-containing protein family.</text>
</comment>
<dbReference type="PANTHER" id="PTHR31301:SF68">
    <property type="entry name" value="LOB DOMAIN-CONTAINING PROTEIN 32-RELATED"/>
    <property type="match status" value="1"/>
</dbReference>
<dbReference type="PROSITE" id="PS50891">
    <property type="entry name" value="LOB"/>
    <property type="match status" value="1"/>
</dbReference>
<proteinExistence type="inferred from homology"/>
<reference evidence="4" key="1">
    <citation type="journal article" date="2013" name="Nat. Genet.">
        <title>The Capsella rubella genome and the genomic consequences of rapid mating system evolution.</title>
        <authorList>
            <person name="Slotte T."/>
            <person name="Hazzouri K.M."/>
            <person name="Agren J.A."/>
            <person name="Koenig D."/>
            <person name="Maumus F."/>
            <person name="Guo Y.L."/>
            <person name="Steige K."/>
            <person name="Platts A.E."/>
            <person name="Escobar J.S."/>
            <person name="Newman L.K."/>
            <person name="Wang W."/>
            <person name="Mandakova T."/>
            <person name="Vello E."/>
            <person name="Smith L.M."/>
            <person name="Henz S.R."/>
            <person name="Steffen J."/>
            <person name="Takuno S."/>
            <person name="Brandvain Y."/>
            <person name="Coop G."/>
            <person name="Andolfatto P."/>
            <person name="Hu T.T."/>
            <person name="Blanchette M."/>
            <person name="Clark R.M."/>
            <person name="Quesneville H."/>
            <person name="Nordborg M."/>
            <person name="Gaut B.S."/>
            <person name="Lysak M.A."/>
            <person name="Jenkins J."/>
            <person name="Grimwood J."/>
            <person name="Chapman J."/>
            <person name="Prochnik S."/>
            <person name="Shu S."/>
            <person name="Rokhsar D."/>
            <person name="Schmutz J."/>
            <person name="Weigel D."/>
            <person name="Wright S.I."/>
        </authorList>
    </citation>
    <scope>NUCLEOTIDE SEQUENCE [LARGE SCALE GENOMIC DNA]</scope>
    <source>
        <strain evidence="4">cv. Monte Gargano</strain>
    </source>
</reference>
<dbReference type="Proteomes" id="UP000029121">
    <property type="component" value="Unassembled WGS sequence"/>
</dbReference>
<gene>
    <name evidence="3" type="ORF">CARUB_v10018375mg</name>
</gene>
<sequence length="121" mass="14502">MEYSCTCKEVRHNCIEECVFAPYLPATNKDKYTKLSKVYDMRRLAQYVMDIEPSERQICVDSFCFEAEARLRDPVFGVTGYIHLLQLQLEEVKRLIQIAKRDHMMILQLQRNRQNHRHDHL</sequence>